<evidence type="ECO:0000313" key="5">
    <source>
        <dbReference type="EMBL" id="RFU15271.1"/>
    </source>
</evidence>
<feature type="active site" evidence="1">
    <location>
        <position position="44"/>
    </location>
</feature>
<protein>
    <recommendedName>
        <fullName evidence="7">Protein-glutamate O-methyltransferase</fullName>
    </recommendedName>
</protein>
<dbReference type="Pfam" id="PF03705">
    <property type="entry name" value="CheR_N"/>
    <property type="match status" value="1"/>
</dbReference>
<reference evidence="5 6" key="1">
    <citation type="submission" date="2018-08" db="EMBL/GenBank/DDBJ databases">
        <title>Acidipila sp. 4G-K13, an acidobacterium isolated from forest soil.</title>
        <authorList>
            <person name="Gao Z.-H."/>
            <person name="Qiu L.-H."/>
        </authorList>
    </citation>
    <scope>NUCLEOTIDE SEQUENCE [LARGE SCALE GENOMIC DNA]</scope>
    <source>
        <strain evidence="5 6">4G-K13</strain>
    </source>
</reference>
<dbReference type="GO" id="GO:0000156">
    <property type="term" value="F:phosphorelay response regulator activity"/>
    <property type="evidence" value="ECO:0007669"/>
    <property type="project" value="InterPro"/>
</dbReference>
<proteinExistence type="predicted"/>
<keyword evidence="1" id="KW-0378">Hydrolase</keyword>
<feature type="active site" evidence="1">
    <location>
        <position position="163"/>
    </location>
</feature>
<name>A0A372IKH9_9BACT</name>
<evidence type="ECO:0000256" key="1">
    <source>
        <dbReference type="PROSITE-ProRule" id="PRU00050"/>
    </source>
</evidence>
<evidence type="ECO:0000313" key="6">
    <source>
        <dbReference type="Proteomes" id="UP000264702"/>
    </source>
</evidence>
<feature type="domain" description="CheB-type methylesterase" evidence="3">
    <location>
        <begin position="32"/>
        <end position="214"/>
    </location>
</feature>
<keyword evidence="1" id="KW-0145">Chemotaxis</keyword>
<dbReference type="Proteomes" id="UP000264702">
    <property type="component" value="Unassembled WGS sequence"/>
</dbReference>
<dbReference type="GO" id="GO:0005737">
    <property type="term" value="C:cytoplasm"/>
    <property type="evidence" value="ECO:0007669"/>
    <property type="project" value="InterPro"/>
</dbReference>
<gene>
    <name evidence="5" type="ORF">D0Y96_16405</name>
</gene>
<keyword evidence="6" id="KW-1185">Reference proteome</keyword>
<dbReference type="PROSITE" id="PS50123">
    <property type="entry name" value="CHER"/>
    <property type="match status" value="1"/>
</dbReference>
<dbReference type="GO" id="GO:0006935">
    <property type="term" value="P:chemotaxis"/>
    <property type="evidence" value="ECO:0007669"/>
    <property type="project" value="UniProtKB-UniRule"/>
</dbReference>
<dbReference type="GO" id="GO:0008984">
    <property type="term" value="F:protein-glutamate methylesterase activity"/>
    <property type="evidence" value="ECO:0007669"/>
    <property type="project" value="InterPro"/>
</dbReference>
<feature type="region of interest" description="Disordered" evidence="2">
    <location>
        <begin position="1"/>
        <end position="29"/>
    </location>
</feature>
<dbReference type="InterPro" id="IPR022641">
    <property type="entry name" value="CheR_N"/>
</dbReference>
<feature type="compositionally biased region" description="Basic and acidic residues" evidence="2">
    <location>
        <begin position="7"/>
        <end position="20"/>
    </location>
</feature>
<organism evidence="5 6">
    <name type="scientific">Paracidobacterium acidisoli</name>
    <dbReference type="NCBI Taxonomy" id="2303751"/>
    <lineage>
        <taxon>Bacteria</taxon>
        <taxon>Pseudomonadati</taxon>
        <taxon>Acidobacteriota</taxon>
        <taxon>Terriglobia</taxon>
        <taxon>Terriglobales</taxon>
        <taxon>Acidobacteriaceae</taxon>
        <taxon>Paracidobacterium</taxon>
    </lineage>
</organism>
<feature type="active site" evidence="1">
    <location>
        <position position="71"/>
    </location>
</feature>
<dbReference type="Gene3D" id="3.40.50.180">
    <property type="entry name" value="Methylesterase CheB, C-terminal domain"/>
    <property type="match status" value="1"/>
</dbReference>
<dbReference type="GO" id="GO:0008757">
    <property type="term" value="F:S-adenosylmethionine-dependent methyltransferase activity"/>
    <property type="evidence" value="ECO:0007669"/>
    <property type="project" value="InterPro"/>
</dbReference>
<dbReference type="CDD" id="cd16434">
    <property type="entry name" value="CheB-CheR_fusion"/>
    <property type="match status" value="1"/>
</dbReference>
<dbReference type="InterPro" id="IPR000780">
    <property type="entry name" value="CheR_MeTrfase"/>
</dbReference>
<accession>A0A372IKH9</accession>
<dbReference type="SUPFAM" id="SSF47757">
    <property type="entry name" value="Chemotaxis receptor methyltransferase CheR, N-terminal domain"/>
    <property type="match status" value="1"/>
</dbReference>
<dbReference type="AlphaFoldDB" id="A0A372IKH9"/>
<comment type="caution">
    <text evidence="5">The sequence shown here is derived from an EMBL/GenBank/DDBJ whole genome shotgun (WGS) entry which is preliminary data.</text>
</comment>
<dbReference type="Pfam" id="PF01339">
    <property type="entry name" value="CheB_methylest"/>
    <property type="match status" value="1"/>
</dbReference>
<dbReference type="SUPFAM" id="SSF52738">
    <property type="entry name" value="Methylesterase CheB, C-terminal domain"/>
    <property type="match status" value="1"/>
</dbReference>
<dbReference type="InterPro" id="IPR050903">
    <property type="entry name" value="Bact_Chemotaxis_MeTrfase"/>
</dbReference>
<dbReference type="InterPro" id="IPR000673">
    <property type="entry name" value="Sig_transdc_resp-reg_Me-estase"/>
</dbReference>
<sequence length="377" mass="41591">MSHSAQKRKEDIKDSMRDSEESLESQTGMATRGIGFPVVGIGASAGGLEAFTSMLSALSPSLGMAFVFVPHLDPTRESAFTQILARSTHMPVVEATDGARIEQNHIYIIPPNRDLRIENFRLFVSPREEPRSVNMTIDIFFRSLAFDQGSNAIGVVLSGTASDGTLGLTAIKGEGGITFAQDTGSANYDGMPASAIAADCVDFVLSPEGIAAELARIRQHPYVTGPVLEPVENEGKSPDVYMGQVFRLLRRATKVDFSEYKPPTIGRRIQRRMALHKMVKLHDYVGLLHRDRAEVNALYHDLLINVTSFFRNPEAFEILKQIVYPAILKSHVSPVSPIRIWVPGCSRAKRAILMPSLSWSSSEKSAWKCRFRFSAPI</sequence>
<dbReference type="InterPro" id="IPR029063">
    <property type="entry name" value="SAM-dependent_MTases_sf"/>
</dbReference>
<dbReference type="Gene3D" id="3.40.50.150">
    <property type="entry name" value="Vaccinia Virus protein VP39"/>
    <property type="match status" value="1"/>
</dbReference>
<dbReference type="PANTHER" id="PTHR24422">
    <property type="entry name" value="CHEMOTAXIS PROTEIN METHYLTRANSFERASE"/>
    <property type="match status" value="1"/>
</dbReference>
<feature type="domain" description="CheR-type methyltransferase" evidence="4">
    <location>
        <begin position="247"/>
        <end position="351"/>
    </location>
</feature>
<evidence type="ECO:0000259" key="4">
    <source>
        <dbReference type="PROSITE" id="PS50123"/>
    </source>
</evidence>
<dbReference type="EMBL" id="QVQT01000006">
    <property type="protein sequence ID" value="RFU15271.1"/>
    <property type="molecule type" value="Genomic_DNA"/>
</dbReference>
<evidence type="ECO:0008006" key="7">
    <source>
        <dbReference type="Google" id="ProtNLM"/>
    </source>
</evidence>
<evidence type="ECO:0000259" key="3">
    <source>
        <dbReference type="PROSITE" id="PS50122"/>
    </source>
</evidence>
<evidence type="ECO:0000256" key="2">
    <source>
        <dbReference type="SAM" id="MobiDB-lite"/>
    </source>
</evidence>
<dbReference type="PANTHER" id="PTHR24422:SF27">
    <property type="entry name" value="PROTEIN-GLUTAMATE O-METHYLTRANSFERASE"/>
    <property type="match status" value="1"/>
</dbReference>
<dbReference type="InterPro" id="IPR035909">
    <property type="entry name" value="CheB_C"/>
</dbReference>
<dbReference type="PROSITE" id="PS50122">
    <property type="entry name" value="CHEB"/>
    <property type="match status" value="1"/>
</dbReference>